<dbReference type="GO" id="GO:0016747">
    <property type="term" value="F:acyltransferase activity, transferring groups other than amino-acyl groups"/>
    <property type="evidence" value="ECO:0007669"/>
    <property type="project" value="InterPro"/>
</dbReference>
<keyword evidence="4" id="KW-1185">Reference proteome</keyword>
<evidence type="ECO:0000313" key="4">
    <source>
        <dbReference type="Proteomes" id="UP000019131"/>
    </source>
</evidence>
<feature type="transmembrane region" description="Helical" evidence="1">
    <location>
        <begin position="160"/>
        <end position="177"/>
    </location>
</feature>
<dbReference type="Pfam" id="PF01757">
    <property type="entry name" value="Acyl_transf_3"/>
    <property type="match status" value="1"/>
</dbReference>
<dbReference type="Proteomes" id="UP000019131">
    <property type="component" value="Unassembled WGS sequence"/>
</dbReference>
<dbReference type="InterPro" id="IPR050879">
    <property type="entry name" value="Acyltransferase_3"/>
</dbReference>
<dbReference type="AlphaFoldDB" id="W4UV43"/>
<evidence type="ECO:0000259" key="2">
    <source>
        <dbReference type="Pfam" id="PF01757"/>
    </source>
</evidence>
<feature type="domain" description="Acyltransferase 3" evidence="2">
    <location>
        <begin position="19"/>
        <end position="363"/>
    </location>
</feature>
<gene>
    <name evidence="3" type="ORF">JCM10512_3496</name>
</gene>
<comment type="caution">
    <text evidence="3">The sequence shown here is derived from an EMBL/GenBank/DDBJ whole genome shotgun (WGS) entry which is preliminary data.</text>
</comment>
<feature type="transmembrane region" description="Helical" evidence="1">
    <location>
        <begin position="54"/>
        <end position="72"/>
    </location>
</feature>
<name>W4UV43_9BACE</name>
<feature type="transmembrane region" description="Helical" evidence="1">
    <location>
        <begin position="22"/>
        <end position="42"/>
    </location>
</feature>
<feature type="transmembrane region" description="Helical" evidence="1">
    <location>
        <begin position="184"/>
        <end position="207"/>
    </location>
</feature>
<keyword evidence="3" id="KW-0012">Acyltransferase</keyword>
<sequence length="419" mass="47435">MSKISSAAYADTKPHYDLLNGLRGVAALMVIWYHVFEGYAFAGGTIIEGFNHGYLAVDFFFILSGFVISYAYDDRWGKSLTLKNFFKRRLIRLHPMVIMGAVLGVVTFCIQGSVQWDGTHIATSAIMLSLLCTILFIPAVPGASYEVRGNGEMFPLNGPSWSLFFEYIGNILYALFIRHLSNKMLTVFVALLGVGLASFAIFDVSGYGNIGVGWTLDGVNFTGGLLRLLFPFSMGMLLARNFKPIKIRGAFWICTVLLIVLFSIPFLEGTEPICTNGVYEAFCIIVAFPVLVWLGASGTTTDKKSTKICKFLGDISYPLYVIHYPFMYLFYAWLIKNQLFTFGQTWQVALVVYTWNILLAYLCLKLYDEPIRRYLAKTFLEKEIRSYRKCWNPTNFSLYSLRMELTEQKRPFLGVCQAK</sequence>
<accession>W4UV43</accession>
<feature type="transmembrane region" description="Helical" evidence="1">
    <location>
        <begin position="122"/>
        <end position="140"/>
    </location>
</feature>
<feature type="transmembrane region" description="Helical" evidence="1">
    <location>
        <begin position="279"/>
        <end position="296"/>
    </location>
</feature>
<dbReference type="InterPro" id="IPR002656">
    <property type="entry name" value="Acyl_transf_3_dom"/>
</dbReference>
<dbReference type="OrthoDB" id="9796461at2"/>
<proteinExistence type="predicted"/>
<keyword evidence="1" id="KW-0812">Transmembrane</keyword>
<keyword evidence="1" id="KW-1133">Transmembrane helix</keyword>
<feature type="transmembrane region" description="Helical" evidence="1">
    <location>
        <begin position="317"/>
        <end position="334"/>
    </location>
</feature>
<keyword evidence="1" id="KW-0472">Membrane</keyword>
<dbReference type="EMBL" id="BAIV01000023">
    <property type="protein sequence ID" value="GAE85095.1"/>
    <property type="molecule type" value="Genomic_DNA"/>
</dbReference>
<evidence type="ECO:0000313" key="3">
    <source>
        <dbReference type="EMBL" id="GAE85095.1"/>
    </source>
</evidence>
<organism evidence="3 4">
    <name type="scientific">Bacteroides reticulotermitis JCM 10512</name>
    <dbReference type="NCBI Taxonomy" id="1445607"/>
    <lineage>
        <taxon>Bacteria</taxon>
        <taxon>Pseudomonadati</taxon>
        <taxon>Bacteroidota</taxon>
        <taxon>Bacteroidia</taxon>
        <taxon>Bacteroidales</taxon>
        <taxon>Bacteroidaceae</taxon>
        <taxon>Bacteroides</taxon>
    </lineage>
</organism>
<reference evidence="3 4" key="1">
    <citation type="journal article" date="2014" name="Genome Announc.">
        <title>Draft Genome Sequence of Bacteroides reticulotermitis Strain JCM 10512T, Isolated from the Gut of a Termite.</title>
        <authorList>
            <person name="Yuki M."/>
            <person name="Oshima K."/>
            <person name="Suda W."/>
            <person name="Sakamoto M."/>
            <person name="Iida T."/>
            <person name="Hattori M."/>
            <person name="Ohkuma M."/>
        </authorList>
    </citation>
    <scope>NUCLEOTIDE SEQUENCE [LARGE SCALE GENOMIC DNA]</scope>
    <source>
        <strain evidence="3 4">JCM 10512</strain>
    </source>
</reference>
<dbReference type="PANTHER" id="PTHR23028">
    <property type="entry name" value="ACETYLTRANSFERASE"/>
    <property type="match status" value="1"/>
</dbReference>
<feature type="transmembrane region" description="Helical" evidence="1">
    <location>
        <begin position="346"/>
        <end position="367"/>
    </location>
</feature>
<evidence type="ECO:0000256" key="1">
    <source>
        <dbReference type="SAM" id="Phobius"/>
    </source>
</evidence>
<feature type="transmembrane region" description="Helical" evidence="1">
    <location>
        <begin position="250"/>
        <end position="267"/>
    </location>
</feature>
<protein>
    <submittedName>
        <fullName evidence="3">Acyltransferase</fullName>
    </submittedName>
</protein>
<dbReference type="STRING" id="1445607.JCM10512_3496"/>
<dbReference type="PANTHER" id="PTHR23028:SF134">
    <property type="entry name" value="PUTATIVE (AFU_ORTHOLOGUE AFUA_4G08520)-RELATED"/>
    <property type="match status" value="1"/>
</dbReference>
<feature type="transmembrane region" description="Helical" evidence="1">
    <location>
        <begin position="219"/>
        <end position="238"/>
    </location>
</feature>
<feature type="transmembrane region" description="Helical" evidence="1">
    <location>
        <begin position="92"/>
        <end position="110"/>
    </location>
</feature>
<keyword evidence="3" id="KW-0808">Transferase</keyword>